<proteinExistence type="inferred from homology"/>
<dbReference type="SUPFAM" id="SSF52091">
    <property type="entry name" value="SpoIIaa-like"/>
    <property type="match status" value="1"/>
</dbReference>
<comment type="caution">
    <text evidence="4">The sequence shown here is derived from an EMBL/GenBank/DDBJ whole genome shotgun (WGS) entry which is preliminary data.</text>
</comment>
<dbReference type="EMBL" id="BSBO01000002">
    <property type="protein sequence ID" value="GLG03136.1"/>
    <property type="molecule type" value="Genomic_DNA"/>
</dbReference>
<protein>
    <recommendedName>
        <fullName evidence="2">Anti-sigma factor antagonist</fullName>
    </recommendedName>
</protein>
<dbReference type="PANTHER" id="PTHR33495:SF2">
    <property type="entry name" value="ANTI-SIGMA FACTOR ANTAGONIST TM_1081-RELATED"/>
    <property type="match status" value="1"/>
</dbReference>
<sequence>MCIILFLFRRTPREGGVVKNRKGNNGKGRDRMKYQIEENCLTIFLPKELDHHQTEEIRREADRQIERNHVKYVIFDFGETSFMDSSGIGVMMGRYRKLSLTGGEVWAANLNDRMKKILKMSGAAKIIRIYEEERQ</sequence>
<evidence type="ECO:0000313" key="4">
    <source>
        <dbReference type="EMBL" id="GLG03136.1"/>
    </source>
</evidence>
<evidence type="ECO:0000256" key="1">
    <source>
        <dbReference type="ARBA" id="ARBA00009013"/>
    </source>
</evidence>
<dbReference type="PROSITE" id="PS50801">
    <property type="entry name" value="STAS"/>
    <property type="match status" value="1"/>
</dbReference>
<name>A0A9W6C842_9FIRM</name>
<feature type="domain" description="STAS" evidence="3">
    <location>
        <begin position="30"/>
        <end position="135"/>
    </location>
</feature>
<gene>
    <name evidence="4" type="ORF">Selli1_03100</name>
</gene>
<dbReference type="NCBIfam" id="TIGR00377">
    <property type="entry name" value="ant_ant_sig"/>
    <property type="match status" value="1"/>
</dbReference>
<comment type="similarity">
    <text evidence="1 2">Belongs to the anti-sigma-factor antagonist family.</text>
</comment>
<dbReference type="GO" id="GO:0043856">
    <property type="term" value="F:anti-sigma factor antagonist activity"/>
    <property type="evidence" value="ECO:0007669"/>
    <property type="project" value="InterPro"/>
</dbReference>
<dbReference type="CDD" id="cd07043">
    <property type="entry name" value="STAS_anti-anti-sigma_factors"/>
    <property type="match status" value="1"/>
</dbReference>
<evidence type="ECO:0000313" key="5">
    <source>
        <dbReference type="Proteomes" id="UP001145145"/>
    </source>
</evidence>
<dbReference type="InterPro" id="IPR003658">
    <property type="entry name" value="Anti-sigma_ant"/>
</dbReference>
<evidence type="ECO:0000256" key="2">
    <source>
        <dbReference type="RuleBase" id="RU003749"/>
    </source>
</evidence>
<dbReference type="Pfam" id="PF01740">
    <property type="entry name" value="STAS"/>
    <property type="match status" value="1"/>
</dbReference>
<dbReference type="Gene3D" id="3.30.750.24">
    <property type="entry name" value="STAS domain"/>
    <property type="match status" value="1"/>
</dbReference>
<dbReference type="AlphaFoldDB" id="A0A9W6C842"/>
<dbReference type="InterPro" id="IPR002645">
    <property type="entry name" value="STAS_dom"/>
</dbReference>
<dbReference type="InterPro" id="IPR036513">
    <property type="entry name" value="STAS_dom_sf"/>
</dbReference>
<keyword evidence="5" id="KW-1185">Reference proteome</keyword>
<reference evidence="4 5" key="1">
    <citation type="journal article" date="2023" name="Int. J. Syst. Evol. Microbiol.">
        <title>Sellimonas catena sp. nov., isolated from human faeces.</title>
        <authorList>
            <person name="Hisatomi A."/>
            <person name="Ohkuma M."/>
            <person name="Sakamoto M."/>
        </authorList>
    </citation>
    <scope>NUCLEOTIDE SEQUENCE [LARGE SCALE GENOMIC DNA]</scope>
    <source>
        <strain evidence="4 5">12EGH17</strain>
    </source>
</reference>
<evidence type="ECO:0000259" key="3">
    <source>
        <dbReference type="PROSITE" id="PS50801"/>
    </source>
</evidence>
<dbReference type="Proteomes" id="UP001145145">
    <property type="component" value="Unassembled WGS sequence"/>
</dbReference>
<dbReference type="PANTHER" id="PTHR33495">
    <property type="entry name" value="ANTI-SIGMA FACTOR ANTAGONIST TM_1081-RELATED-RELATED"/>
    <property type="match status" value="1"/>
</dbReference>
<accession>A0A9W6C842</accession>
<organism evidence="4 5">
    <name type="scientific">Sellimonas catena</name>
    <dbReference type="NCBI Taxonomy" id="2994035"/>
    <lineage>
        <taxon>Bacteria</taxon>
        <taxon>Bacillati</taxon>
        <taxon>Bacillota</taxon>
        <taxon>Clostridia</taxon>
        <taxon>Lachnospirales</taxon>
        <taxon>Lachnospiraceae</taxon>
        <taxon>Sellimonas</taxon>
    </lineage>
</organism>